<dbReference type="Pfam" id="PF07506">
    <property type="entry name" value="RepB"/>
    <property type="match status" value="1"/>
</dbReference>
<dbReference type="GO" id="GO:0007059">
    <property type="term" value="P:chromosome segregation"/>
    <property type="evidence" value="ECO:0007669"/>
    <property type="project" value="TreeGrafter"/>
</dbReference>
<dbReference type="SMART" id="SM00470">
    <property type="entry name" value="ParB"/>
    <property type="match status" value="1"/>
</dbReference>
<dbReference type="OrthoDB" id="248048at2"/>
<dbReference type="InterPro" id="IPR003115">
    <property type="entry name" value="ParB_N"/>
</dbReference>
<dbReference type="SUPFAM" id="SSF109709">
    <property type="entry name" value="KorB DNA-binding domain-like"/>
    <property type="match status" value="1"/>
</dbReference>
<sequence length="299" mass="33593">MTKTIGRRIAMIPLDRITVLNPRSRDKRRFREIVANIGKVGLKRPITVTPIQSEDGQPAYGVVCGEGRLKACVELGQTEVAAIVIEASEHDCLVMSLVENCARRQHRPADLLRDVATLRKRGYDDRQIAAKIGCTYEWVNMIGSLLERGEERLLAAVESGVLPLSVAVEIARVDEAGVQRLLAQAYAEKKLSGGKLTKVRRLLDARRRRGRIGDDNAFGRKDPPRRPTSTDALMRVYQREADRQKVFVKKSEFAQQRLLFVVEALRRLRADEDFATLLRAERLDAMPADIDRRISGGAQ</sequence>
<dbReference type="GO" id="GO:0005694">
    <property type="term" value="C:chromosome"/>
    <property type="evidence" value="ECO:0007669"/>
    <property type="project" value="TreeGrafter"/>
</dbReference>
<evidence type="ECO:0000259" key="1">
    <source>
        <dbReference type="SMART" id="SM00470"/>
    </source>
</evidence>
<name>A0A4R7BJF4_9HYPH</name>
<dbReference type="Gene3D" id="3.90.1530.30">
    <property type="match status" value="1"/>
</dbReference>
<comment type="caution">
    <text evidence="2">The sequence shown here is derived from an EMBL/GenBank/DDBJ whole genome shotgun (WGS) entry which is preliminary data.</text>
</comment>
<keyword evidence="3" id="KW-1185">Reference proteome</keyword>
<dbReference type="PANTHER" id="PTHR33375:SF1">
    <property type="entry name" value="CHROMOSOME-PARTITIONING PROTEIN PARB-RELATED"/>
    <property type="match status" value="1"/>
</dbReference>
<reference evidence="2 3" key="1">
    <citation type="submission" date="2019-03" db="EMBL/GenBank/DDBJ databases">
        <title>Genomic Encyclopedia of Type Strains, Phase IV (KMG-IV): sequencing the most valuable type-strain genomes for metagenomic binning, comparative biology and taxonomic classification.</title>
        <authorList>
            <person name="Goeker M."/>
        </authorList>
    </citation>
    <scope>NUCLEOTIDE SEQUENCE [LARGE SCALE GENOMIC DNA]</scope>
    <source>
        <strain evidence="2 3">DSM 25903</strain>
    </source>
</reference>
<accession>A0A4R7BJF4</accession>
<dbReference type="InterPro" id="IPR036086">
    <property type="entry name" value="ParB/Sulfiredoxin_sf"/>
</dbReference>
<dbReference type="PANTHER" id="PTHR33375">
    <property type="entry name" value="CHROMOSOME-PARTITIONING PROTEIN PARB-RELATED"/>
    <property type="match status" value="1"/>
</dbReference>
<feature type="domain" description="ParB-like N-terminal" evidence="1">
    <location>
        <begin position="10"/>
        <end position="101"/>
    </location>
</feature>
<dbReference type="Pfam" id="PF02195">
    <property type="entry name" value="ParB_N"/>
    <property type="match status" value="1"/>
</dbReference>
<gene>
    <name evidence="2" type="ORF">EV668_4844</name>
</gene>
<dbReference type="Proteomes" id="UP000295122">
    <property type="component" value="Unassembled WGS sequence"/>
</dbReference>
<dbReference type="RefSeq" id="WP_133774985.1">
    <property type="nucleotide sequence ID" value="NZ_SNZR01000018.1"/>
</dbReference>
<organism evidence="2 3">
    <name type="scientific">Enterovirga rhinocerotis</name>
    <dbReference type="NCBI Taxonomy" id="1339210"/>
    <lineage>
        <taxon>Bacteria</taxon>
        <taxon>Pseudomonadati</taxon>
        <taxon>Pseudomonadota</taxon>
        <taxon>Alphaproteobacteria</taxon>
        <taxon>Hyphomicrobiales</taxon>
        <taxon>Methylobacteriaceae</taxon>
        <taxon>Enterovirga</taxon>
    </lineage>
</organism>
<dbReference type="CDD" id="cd16411">
    <property type="entry name" value="ParB_N_like"/>
    <property type="match status" value="1"/>
</dbReference>
<dbReference type="InterPro" id="IPR050336">
    <property type="entry name" value="Chromosome_partition/occlusion"/>
</dbReference>
<evidence type="ECO:0000313" key="2">
    <source>
        <dbReference type="EMBL" id="TDR85291.1"/>
    </source>
</evidence>
<evidence type="ECO:0000313" key="3">
    <source>
        <dbReference type="Proteomes" id="UP000295122"/>
    </source>
</evidence>
<dbReference type="Gene3D" id="1.10.10.2830">
    <property type="match status" value="1"/>
</dbReference>
<proteinExistence type="predicted"/>
<dbReference type="InterPro" id="IPR011111">
    <property type="entry name" value="Plasmid_RepB"/>
</dbReference>
<dbReference type="SUPFAM" id="SSF110849">
    <property type="entry name" value="ParB/Sulfiredoxin"/>
    <property type="match status" value="1"/>
</dbReference>
<dbReference type="EMBL" id="SNZR01000018">
    <property type="protein sequence ID" value="TDR85291.1"/>
    <property type="molecule type" value="Genomic_DNA"/>
</dbReference>
<protein>
    <submittedName>
        <fullName evidence="2">ParB family chromosome partitioning protein</fullName>
    </submittedName>
</protein>
<dbReference type="AlphaFoldDB" id="A0A4R7BJF4"/>